<reference evidence="5 6" key="1">
    <citation type="journal article" date="2016" name="Nat. Commun.">
        <title>Thousands of microbial genomes shed light on interconnected biogeochemical processes in an aquifer system.</title>
        <authorList>
            <person name="Anantharaman K."/>
            <person name="Brown C.T."/>
            <person name="Hug L.A."/>
            <person name="Sharon I."/>
            <person name="Castelle C.J."/>
            <person name="Probst A.J."/>
            <person name="Thomas B.C."/>
            <person name="Singh A."/>
            <person name="Wilkins M.J."/>
            <person name="Karaoz U."/>
            <person name="Brodie E.L."/>
            <person name="Williams K.H."/>
            <person name="Hubbard S.S."/>
            <person name="Banfield J.F."/>
        </authorList>
    </citation>
    <scope>NUCLEOTIDE SEQUENCE [LARGE SCALE GENOMIC DNA]</scope>
</reference>
<comment type="similarity">
    <text evidence="1">Belongs to the PEP-utilizing enzyme family.</text>
</comment>
<keyword evidence="3" id="KW-0067">ATP-binding</keyword>
<protein>
    <recommendedName>
        <fullName evidence="4">PEP-utilising enzyme mobile domain-containing protein</fullName>
    </recommendedName>
</protein>
<sequence length="446" mass="52081">MNIDHLRKYKFFIWVTRPYSISREFTFLQQFNKEGLKCFLLVPESKYIGNYYLDEHSYNIVLKKVYKRILKSSDLHLNDYDKKVKDLLQKSMDLGSSAGVVADQQLLEKYYQYLVSTNNFFDYIFLPFALIQYTEPELKRKFANNFETIIAPEKATKYQLMEQMLLTESLEKVQKEWGWLNAYHVAEPSYSIAELEKIKTALDKNIVEKLFSSFSKNKVEFDKFIKQVKNSEDKVKCILFHQYAYLRNDRVDIWKRGLYLTRPFFKYLQSKFTNISLRAASNLTYEEIERILLNQKIPKESEIKKRDSAFIYYFTDSMHIVTDKQDIIDIQNMFKHNVSPVQEFTGTIANEGIAKGAVKIVNSYQELEKVNRGDILVAKVTDPRYTPYMRIASAIITDEGGVLSHASITSRELNLPCIVGTKIASKVLKDGDMVEVDANHGIVRKL</sequence>
<evidence type="ECO:0000256" key="2">
    <source>
        <dbReference type="ARBA" id="ARBA00022741"/>
    </source>
</evidence>
<dbReference type="SUPFAM" id="SSF52009">
    <property type="entry name" value="Phosphohistidine domain"/>
    <property type="match status" value="1"/>
</dbReference>
<evidence type="ECO:0000313" key="5">
    <source>
        <dbReference type="EMBL" id="OGY94912.1"/>
    </source>
</evidence>
<dbReference type="InterPro" id="IPR008279">
    <property type="entry name" value="PEP-util_enz_mobile_dom"/>
</dbReference>
<name>A0A1G2C0F4_9BACT</name>
<evidence type="ECO:0000313" key="6">
    <source>
        <dbReference type="Proteomes" id="UP000177626"/>
    </source>
</evidence>
<dbReference type="GO" id="GO:0008986">
    <property type="term" value="F:pyruvate, water dikinase activity"/>
    <property type="evidence" value="ECO:0007669"/>
    <property type="project" value="InterPro"/>
</dbReference>
<dbReference type="Gene3D" id="3.50.30.10">
    <property type="entry name" value="Phosphohistidine domain"/>
    <property type="match status" value="1"/>
</dbReference>
<proteinExistence type="inferred from homology"/>
<dbReference type="InterPro" id="IPR036637">
    <property type="entry name" value="Phosphohistidine_dom_sf"/>
</dbReference>
<dbReference type="Proteomes" id="UP000177626">
    <property type="component" value="Unassembled WGS sequence"/>
</dbReference>
<dbReference type="EMBL" id="MHKQ01000001">
    <property type="protein sequence ID" value="OGY94912.1"/>
    <property type="molecule type" value="Genomic_DNA"/>
</dbReference>
<keyword evidence="2" id="KW-0547">Nucleotide-binding</keyword>
<comment type="caution">
    <text evidence="5">The sequence shown here is derived from an EMBL/GenBank/DDBJ whole genome shotgun (WGS) entry which is preliminary data.</text>
</comment>
<evidence type="ECO:0000259" key="4">
    <source>
        <dbReference type="Pfam" id="PF00391"/>
    </source>
</evidence>
<gene>
    <name evidence="5" type="ORF">A2406_01330</name>
</gene>
<dbReference type="Pfam" id="PF00391">
    <property type="entry name" value="PEP-utilizers"/>
    <property type="match status" value="1"/>
</dbReference>
<accession>A0A1G2C0F4</accession>
<dbReference type="GO" id="GO:0005524">
    <property type="term" value="F:ATP binding"/>
    <property type="evidence" value="ECO:0007669"/>
    <property type="project" value="UniProtKB-KW"/>
</dbReference>
<dbReference type="PANTHER" id="PTHR43030:SF1">
    <property type="entry name" value="PHOSPHOENOLPYRUVATE SYNTHASE"/>
    <property type="match status" value="1"/>
</dbReference>
<organism evidence="5 6">
    <name type="scientific">Candidatus Komeilibacteria bacterium RIFOXYC1_FULL_37_11</name>
    <dbReference type="NCBI Taxonomy" id="1798555"/>
    <lineage>
        <taxon>Bacteria</taxon>
        <taxon>Candidatus Komeiliibacteriota</taxon>
    </lineage>
</organism>
<evidence type="ECO:0000256" key="1">
    <source>
        <dbReference type="ARBA" id="ARBA00007837"/>
    </source>
</evidence>
<evidence type="ECO:0000256" key="3">
    <source>
        <dbReference type="ARBA" id="ARBA00022840"/>
    </source>
</evidence>
<dbReference type="PANTHER" id="PTHR43030">
    <property type="entry name" value="PHOSPHOENOLPYRUVATE SYNTHASE"/>
    <property type="match status" value="1"/>
</dbReference>
<feature type="domain" description="PEP-utilising enzyme mobile" evidence="4">
    <location>
        <begin position="371"/>
        <end position="441"/>
    </location>
</feature>
<dbReference type="AlphaFoldDB" id="A0A1G2C0F4"/>
<dbReference type="InterPro" id="IPR006319">
    <property type="entry name" value="PEP_synth"/>
</dbReference>